<feature type="transmembrane region" description="Helical" evidence="2">
    <location>
        <begin position="72"/>
        <end position="93"/>
    </location>
</feature>
<feature type="region of interest" description="Disordered" evidence="1">
    <location>
        <begin position="115"/>
        <end position="200"/>
    </location>
</feature>
<dbReference type="RefSeq" id="WP_058930185.1">
    <property type="nucleotide sequence ID" value="NZ_CP013747.1"/>
</dbReference>
<accession>A0A0U3P6Z7</accession>
<sequence length="260" mass="25826">MTSNASSLIRTIDEMLLDAGVDDAAGLRETLLAVGSLGSLPAPEPGHELAALLSGQTHQLARHRLLRKHRTTVVGLAVIAGMGLGVTGVAATGTAPDAEASRSIQQLLQDWAPGWSIAGTPAASGTAANPAEAQLPAEPATRDDAAPAQPQTVERETAPPANGPENAGQNRGAEPAGRGNGTPSGKSRTDDGGAPGNAAGVTRDAAAELDKAGKLVAGTLAEAAAAGESLTSAIVPPALTEKTGAGNAGPGSIWLKKFTR</sequence>
<feature type="region of interest" description="Disordered" evidence="1">
    <location>
        <begin position="227"/>
        <end position="260"/>
    </location>
</feature>
<keyword evidence="2" id="KW-0812">Transmembrane</keyword>
<keyword evidence="2" id="KW-1133">Transmembrane helix</keyword>
<keyword evidence="2" id="KW-0472">Membrane</keyword>
<evidence type="ECO:0000313" key="4">
    <source>
        <dbReference type="Proteomes" id="UP000065151"/>
    </source>
</evidence>
<proteinExistence type="predicted"/>
<dbReference type="EMBL" id="CP013747">
    <property type="protein sequence ID" value="ALV41024.1"/>
    <property type="molecule type" value="Genomic_DNA"/>
</dbReference>
<evidence type="ECO:0000256" key="2">
    <source>
        <dbReference type="SAM" id="Phobius"/>
    </source>
</evidence>
<dbReference type="KEGG" id="psul:AU252_07535"/>
<organism evidence="3">
    <name type="scientific">Pseudarthrobacter sulfonivorans</name>
    <dbReference type="NCBI Taxonomy" id="121292"/>
    <lineage>
        <taxon>Bacteria</taxon>
        <taxon>Bacillati</taxon>
        <taxon>Actinomycetota</taxon>
        <taxon>Actinomycetes</taxon>
        <taxon>Micrococcales</taxon>
        <taxon>Micrococcaceae</taxon>
        <taxon>Pseudarthrobacter</taxon>
    </lineage>
</organism>
<evidence type="ECO:0000256" key="1">
    <source>
        <dbReference type="SAM" id="MobiDB-lite"/>
    </source>
</evidence>
<evidence type="ECO:0000313" key="3">
    <source>
        <dbReference type="EMBL" id="ALV41024.1"/>
    </source>
</evidence>
<gene>
    <name evidence="3" type="ORF">AU252_07535</name>
</gene>
<dbReference type="AlphaFoldDB" id="A0A0U3P6Z7"/>
<dbReference type="STRING" id="121292.AU252_07535"/>
<dbReference type="Proteomes" id="UP000065151">
    <property type="component" value="Chromosome"/>
</dbReference>
<name>A0A0U3P6Z7_9MICC</name>
<protein>
    <submittedName>
        <fullName evidence="3">Uncharacterized protein</fullName>
    </submittedName>
</protein>
<reference evidence="3 4" key="1">
    <citation type="submission" date="2015-12" db="EMBL/GenBank/DDBJ databases">
        <authorList>
            <person name="Shamseldin A."/>
            <person name="Moawad H."/>
            <person name="Abd El-Rahim W.M."/>
            <person name="Sadowsky M.J."/>
        </authorList>
    </citation>
    <scope>NUCLEOTIDE SEQUENCE [LARGE SCALE GENOMIC DNA]</scope>
    <source>
        <strain evidence="3 4">Ar51</strain>
    </source>
</reference>